<dbReference type="EMBL" id="MIGC01001782">
    <property type="protein sequence ID" value="PHJ22203.1"/>
    <property type="molecule type" value="Genomic_DNA"/>
</dbReference>
<feature type="compositionally biased region" description="Low complexity" evidence="1">
    <location>
        <begin position="668"/>
        <end position="678"/>
    </location>
</feature>
<gene>
    <name evidence="2" type="ORF">CSUI_003954</name>
</gene>
<feature type="compositionally biased region" description="Low complexity" evidence="1">
    <location>
        <begin position="645"/>
        <end position="661"/>
    </location>
</feature>
<feature type="region of interest" description="Disordered" evidence="1">
    <location>
        <begin position="1057"/>
        <end position="1095"/>
    </location>
</feature>
<feature type="compositionally biased region" description="Basic and acidic residues" evidence="1">
    <location>
        <begin position="352"/>
        <end position="402"/>
    </location>
</feature>
<organism evidence="2 3">
    <name type="scientific">Cystoisospora suis</name>
    <dbReference type="NCBI Taxonomy" id="483139"/>
    <lineage>
        <taxon>Eukaryota</taxon>
        <taxon>Sar</taxon>
        <taxon>Alveolata</taxon>
        <taxon>Apicomplexa</taxon>
        <taxon>Conoidasida</taxon>
        <taxon>Coccidia</taxon>
        <taxon>Eucoccidiorida</taxon>
        <taxon>Eimeriorina</taxon>
        <taxon>Sarcocystidae</taxon>
        <taxon>Cystoisospora</taxon>
    </lineage>
</organism>
<protein>
    <submittedName>
        <fullName evidence="2">Uncharacterized protein</fullName>
    </submittedName>
</protein>
<feature type="compositionally biased region" description="Polar residues" evidence="1">
    <location>
        <begin position="1653"/>
        <end position="1682"/>
    </location>
</feature>
<feature type="compositionally biased region" description="Polar residues" evidence="1">
    <location>
        <begin position="592"/>
        <end position="619"/>
    </location>
</feature>
<reference evidence="2 3" key="1">
    <citation type="journal article" date="2017" name="Int. J. Parasitol.">
        <title>The genome of the protozoan parasite Cystoisospora suis and a reverse vaccinology approach to identify vaccine candidates.</title>
        <authorList>
            <person name="Palmieri N."/>
            <person name="Shrestha A."/>
            <person name="Ruttkowski B."/>
            <person name="Beck T."/>
            <person name="Vogl C."/>
            <person name="Tomley F."/>
            <person name="Blake D.P."/>
            <person name="Joachim A."/>
        </authorList>
    </citation>
    <scope>NUCLEOTIDE SEQUENCE [LARGE SCALE GENOMIC DNA]</scope>
    <source>
        <strain evidence="2 3">Wien I</strain>
    </source>
</reference>
<keyword evidence="3" id="KW-1185">Reference proteome</keyword>
<feature type="compositionally biased region" description="Low complexity" evidence="1">
    <location>
        <begin position="280"/>
        <end position="299"/>
    </location>
</feature>
<feature type="compositionally biased region" description="Basic and acidic residues" evidence="1">
    <location>
        <begin position="798"/>
        <end position="814"/>
    </location>
</feature>
<dbReference type="VEuPathDB" id="ToxoDB:CSUI_003954"/>
<evidence type="ECO:0000256" key="1">
    <source>
        <dbReference type="SAM" id="MobiDB-lite"/>
    </source>
</evidence>
<dbReference type="RefSeq" id="XP_067923880.1">
    <property type="nucleotide sequence ID" value="XM_068064149.1"/>
</dbReference>
<dbReference type="OrthoDB" id="347654at2759"/>
<feature type="region of interest" description="Disordered" evidence="1">
    <location>
        <begin position="693"/>
        <end position="765"/>
    </location>
</feature>
<feature type="compositionally biased region" description="Low complexity" evidence="1">
    <location>
        <begin position="543"/>
        <end position="564"/>
    </location>
</feature>
<name>A0A2C6L3G2_9APIC</name>
<feature type="compositionally biased region" description="Low complexity" evidence="1">
    <location>
        <begin position="88"/>
        <end position="102"/>
    </location>
</feature>
<feature type="compositionally biased region" description="Basic and acidic residues" evidence="1">
    <location>
        <begin position="1553"/>
        <end position="1579"/>
    </location>
</feature>
<dbReference type="Proteomes" id="UP000221165">
    <property type="component" value="Unassembled WGS sequence"/>
</dbReference>
<feature type="region of interest" description="Disordered" evidence="1">
    <location>
        <begin position="348"/>
        <end position="522"/>
    </location>
</feature>
<feature type="region of interest" description="Disordered" evidence="1">
    <location>
        <begin position="1544"/>
        <end position="1618"/>
    </location>
</feature>
<dbReference type="GeneID" id="94427360"/>
<feature type="region of interest" description="Disordered" evidence="1">
    <location>
        <begin position="786"/>
        <end position="985"/>
    </location>
</feature>
<feature type="compositionally biased region" description="Basic and acidic residues" evidence="1">
    <location>
        <begin position="1021"/>
        <end position="1031"/>
    </location>
</feature>
<evidence type="ECO:0000313" key="2">
    <source>
        <dbReference type="EMBL" id="PHJ22203.1"/>
    </source>
</evidence>
<accession>A0A2C6L3G2</accession>
<feature type="region of interest" description="Disordered" evidence="1">
    <location>
        <begin position="1648"/>
        <end position="1682"/>
    </location>
</feature>
<feature type="compositionally biased region" description="Basic and acidic residues" evidence="1">
    <location>
        <begin position="943"/>
        <end position="953"/>
    </location>
</feature>
<feature type="compositionally biased region" description="Basic and acidic residues" evidence="1">
    <location>
        <begin position="484"/>
        <end position="496"/>
    </location>
</feature>
<feature type="region of interest" description="Disordered" evidence="1">
    <location>
        <begin position="1"/>
        <end position="145"/>
    </location>
</feature>
<feature type="compositionally biased region" description="Polar residues" evidence="1">
    <location>
        <begin position="35"/>
        <end position="44"/>
    </location>
</feature>
<feature type="compositionally biased region" description="Low complexity" evidence="1">
    <location>
        <begin position="66"/>
        <end position="81"/>
    </location>
</feature>
<feature type="region of interest" description="Disordered" evidence="1">
    <location>
        <begin position="1009"/>
        <end position="1038"/>
    </location>
</feature>
<proteinExistence type="predicted"/>
<feature type="compositionally biased region" description="Polar residues" evidence="1">
    <location>
        <begin position="1009"/>
        <end position="1020"/>
    </location>
</feature>
<feature type="compositionally biased region" description="Low complexity" evidence="1">
    <location>
        <begin position="830"/>
        <end position="858"/>
    </location>
</feature>
<feature type="region of interest" description="Disordered" evidence="1">
    <location>
        <begin position="251"/>
        <end position="270"/>
    </location>
</feature>
<feature type="compositionally biased region" description="Low complexity" evidence="1">
    <location>
        <begin position="693"/>
        <end position="703"/>
    </location>
</feature>
<sequence length="1707" mass="185944">MSGGPSTDVLSLPDVITISSSSTSVSGSSSPSDETAISSQQTDDCFSVEASHIAASSPGRKTDANSSSIQVLGSPSSSSSLSHRHTGSLRSSGQAGISSPRFYSPPPSFQSPSDKPLLPPPSPSCSEEGSLPDPSSRFSLPSLSDVRRGPGGLQISNFFSLFPSPAFLSPHHGPLSKQQHQLPDAAAALLAHANLAGRDHGTSFPSFSSGGQQVLSLSENVGRGGGGGPLDHVTKEGDIFKEVRCLGVSRRAGAERMKRRRNKESSRSAMVNENMMTAMASRSTPSEPPSSRGSGASSELLPREESLRQGERREDIMVMEVMTKSRTIVSAAENADLEFVGEAPLRGVTGPRVEESTQDAESKESEAVHHRIGKLEEKRERRTGEKHRKEEAEVVEVGREEFPTTESLEDGVSKERKKATGGGHPTSVEKVKSSIEEEEKENEENGRTSSPGPRRKKTPPGFGWEEGDTTEEVHRHGKYVSSCVKEDSNESIESVHRMNHHPHNNKKKSEKRSRPLKKSVGGWRSALCRSLAYLVLRKRALGESETSGSSSSSSFSSEQPPLSSCCRTKEDGGTCAAAAHAACRSPVEDSAQVGTLSPTAHPEISTSPSKNKKNGSTVTGFEGEEGNAGWNETFTSVHGKDIGASSCTTSTTSSSRSSSHSVRTAHRVLPPLVFSPLSPTPDCYVLKNFFERSSPASSPDSCCLPPPPPSLGLGGVSSSCSDPQSSSSSTARSSSRTSPGATSKTPISSGQGDEEGGEQPRCQYERAGLHSSYLFRKPRAQYTSFQSAENLFPEEEESHVRARDDSERHRKIDSGCRTSSRLSSRRRRNSCGSGSSAGVAVPSTAASSASESISANSSFENTITREVPGRTIRTRRQAAAAEAGRCKEEKLPLSTSAVEENGIKKLQEEKSSSSSSSSQSIDNASDERKTGGAECRSSFSSIEDARQRAEEIARSTIAETAAWGRPSQWLRPRPDDPGNQNKSLEIRIPILKSDPREPHLVHVIRQHTQSNTASVLTTPTMKEEPKEREGNSDTSLPTGSSFVCQCGLFGAKSSEEKTRALKKGVRRERENAKTKSDRKRARQTEEEVLEEKEQSLQDNRSSLLSRVLSLETFERRLLEGGCYKSNYCLPHQIEDLLGPHALRVYEEVKNFAQVHSAVNLCSKWLCHYDFSYRGVDLLQTLLDLLEECLHLEGDFAFYEHEDVALSVPESPKHPLNRLMMLEDSRFVHLKESLPVGATEYPVAIWNSDKSIPKGTLVVLGVRTGEFLTDEEYREAIKDCEPNPVVEALRTVDVLPWLLSPDGQAGLLEAALTPLQGGLAAHADNVGAGSRASSAMSSVALSLRANYSKPHHHRPEVAWERETIQRNKAHKERASLRLRPGISAVPLYGLHFTSIRKFNKLSFVLHTGEKKSEAGGERFAAWSDWPEMKETVRAHLVTVDGWPVYVYTNNPEVEVLPGDELAMNMHNFPPLLPNTWYYTNDLNHKRRAYVEAQRENRAVAGYTSPLWLQKALRSGACLSVEDLTESELSDEESAVGRTKRALTCKRGRGRRRAARSDSDSDSDSCRPTESDSSTESRETDCSEYESNADSDTCLPSRVTRPRTCRNQSSSANCPIDGKGGEYQLSTVDSSAVSPSRCSKRLKERTADVAGGVSTGQASHFSSAKGDTSWQRGTENWQGPPVQSQQTERYAQLIQRYVFPQIALRCNDV</sequence>
<feature type="compositionally biased region" description="Low complexity" evidence="1">
    <location>
        <begin position="716"/>
        <end position="743"/>
    </location>
</feature>
<feature type="compositionally biased region" description="Basic residues" evidence="1">
    <location>
        <begin position="497"/>
        <end position="517"/>
    </location>
</feature>
<feature type="compositionally biased region" description="Low complexity" evidence="1">
    <location>
        <begin position="13"/>
        <end position="33"/>
    </location>
</feature>
<comment type="caution">
    <text evidence="2">The sequence shown here is derived from an EMBL/GenBank/DDBJ whole genome shotgun (WGS) entry which is preliminary data.</text>
</comment>
<feature type="compositionally biased region" description="Basic and acidic residues" evidence="1">
    <location>
        <begin position="301"/>
        <end position="316"/>
    </location>
</feature>
<evidence type="ECO:0000313" key="3">
    <source>
        <dbReference type="Proteomes" id="UP000221165"/>
    </source>
</evidence>
<feature type="compositionally biased region" description="Basic and acidic residues" evidence="1">
    <location>
        <begin position="901"/>
        <end position="911"/>
    </location>
</feature>
<feature type="region of interest" description="Disordered" evidence="1">
    <location>
        <begin position="540"/>
        <end position="678"/>
    </location>
</feature>
<feature type="region of interest" description="Disordered" evidence="1">
    <location>
        <begin position="279"/>
        <end position="318"/>
    </location>
</feature>